<dbReference type="GO" id="GO:0008982">
    <property type="term" value="F:protein-N(PI)-phosphohistidine-sugar phosphotransferase activity"/>
    <property type="evidence" value="ECO:0007669"/>
    <property type="project" value="InterPro"/>
</dbReference>
<feature type="domain" description="PTS EIIB type-4" evidence="8">
    <location>
        <begin position="1"/>
        <end position="162"/>
    </location>
</feature>
<keyword evidence="5" id="KW-0808">Transferase</keyword>
<evidence type="ECO:0000256" key="5">
    <source>
        <dbReference type="ARBA" id="ARBA00022679"/>
    </source>
</evidence>
<dbReference type="GO" id="GO:0016301">
    <property type="term" value="F:kinase activity"/>
    <property type="evidence" value="ECO:0007669"/>
    <property type="project" value="UniProtKB-KW"/>
</dbReference>
<reference evidence="9 10" key="1">
    <citation type="submission" date="2019-11" db="EMBL/GenBank/DDBJ databases">
        <title>Isolation and Application of One Kind of P-Hydroxybenzoic Acid Degrading Bacterium in Mitigating Cropping Obstacle of Cucumber.</title>
        <authorList>
            <person name="Wu F."/>
            <person name="An Y."/>
        </authorList>
    </citation>
    <scope>NUCLEOTIDE SEQUENCE [LARGE SCALE GENOMIC DNA]</scope>
    <source>
        <strain evidence="9 10">P620</strain>
    </source>
</reference>
<evidence type="ECO:0000256" key="4">
    <source>
        <dbReference type="ARBA" id="ARBA00022597"/>
    </source>
</evidence>
<protein>
    <submittedName>
        <fullName evidence="9">PTS mannose/fructose/sorbose transporter subunit IIB</fullName>
    </submittedName>
</protein>
<accession>A0A6B8MNE7</accession>
<keyword evidence="7" id="KW-0418">Kinase</keyword>
<dbReference type="Gene3D" id="3.40.35.10">
    <property type="entry name" value="Phosphotransferase system, sorbose subfamily IIB component"/>
    <property type="match status" value="1"/>
</dbReference>
<dbReference type="PROSITE" id="PS51101">
    <property type="entry name" value="PTS_EIIB_TYPE_4"/>
    <property type="match status" value="1"/>
</dbReference>
<evidence type="ECO:0000256" key="6">
    <source>
        <dbReference type="ARBA" id="ARBA00022683"/>
    </source>
</evidence>
<keyword evidence="2" id="KW-0813">Transport</keyword>
<dbReference type="EMBL" id="CP046115">
    <property type="protein sequence ID" value="QGN39285.1"/>
    <property type="molecule type" value="Genomic_DNA"/>
</dbReference>
<keyword evidence="4" id="KW-0762">Sugar transport</keyword>
<dbReference type="Proteomes" id="UP000427108">
    <property type="component" value="Chromosome"/>
</dbReference>
<evidence type="ECO:0000256" key="7">
    <source>
        <dbReference type="ARBA" id="ARBA00022777"/>
    </source>
</evidence>
<dbReference type="InterPro" id="IPR036667">
    <property type="entry name" value="PTS_IIB_sorbose-sp_sf"/>
</dbReference>
<dbReference type="CDD" id="cd00001">
    <property type="entry name" value="PTS_IIB_man"/>
    <property type="match status" value="1"/>
</dbReference>
<evidence type="ECO:0000259" key="8">
    <source>
        <dbReference type="PROSITE" id="PS51101"/>
    </source>
</evidence>
<name>A0A6B8MNE7_KLEOX</name>
<evidence type="ECO:0000256" key="2">
    <source>
        <dbReference type="ARBA" id="ARBA00022448"/>
    </source>
</evidence>
<dbReference type="GO" id="GO:0009401">
    <property type="term" value="P:phosphoenolpyruvate-dependent sugar phosphotransferase system"/>
    <property type="evidence" value="ECO:0007669"/>
    <property type="project" value="UniProtKB-KW"/>
</dbReference>
<proteinExistence type="predicted"/>
<gene>
    <name evidence="9" type="ORF">GJ746_19185</name>
</gene>
<evidence type="ECO:0000313" key="10">
    <source>
        <dbReference type="Proteomes" id="UP000427108"/>
    </source>
</evidence>
<evidence type="ECO:0000256" key="3">
    <source>
        <dbReference type="ARBA" id="ARBA00022490"/>
    </source>
</evidence>
<keyword evidence="6" id="KW-0598">Phosphotransferase system</keyword>
<dbReference type="RefSeq" id="WP_154681615.1">
    <property type="nucleotide sequence ID" value="NZ_CP046115.1"/>
</dbReference>
<dbReference type="OrthoDB" id="7065728at2"/>
<sequence>MKGIVHIRVDDRLIHGQVATRWVSHFNANRIMVIDDAVAANEVEKMLLRSAAPEGCNTSILTVEKASANILAGNYAGQRVLILLKTPEIALQMVNSGIGLTQLNIGNMSNKEGRSQIKRSVSVSDAEIQAINALLAKGVSVTAQMTPEEPDVAITTFLKDKG</sequence>
<evidence type="ECO:0000313" key="9">
    <source>
        <dbReference type="EMBL" id="QGN39285.1"/>
    </source>
</evidence>
<comment type="subcellular location">
    <subcellularLocation>
        <location evidence="1">Cytoplasm</location>
    </subcellularLocation>
</comment>
<dbReference type="InterPro" id="IPR004720">
    <property type="entry name" value="PTS_IIB_sorbose-sp"/>
</dbReference>
<keyword evidence="3" id="KW-0963">Cytoplasm</keyword>
<dbReference type="Pfam" id="PF03830">
    <property type="entry name" value="PTSIIB_sorb"/>
    <property type="match status" value="1"/>
</dbReference>
<organism evidence="9 10">
    <name type="scientific">Klebsiella oxytoca</name>
    <dbReference type="NCBI Taxonomy" id="571"/>
    <lineage>
        <taxon>Bacteria</taxon>
        <taxon>Pseudomonadati</taxon>
        <taxon>Pseudomonadota</taxon>
        <taxon>Gammaproteobacteria</taxon>
        <taxon>Enterobacterales</taxon>
        <taxon>Enterobacteriaceae</taxon>
        <taxon>Klebsiella/Raoultella group</taxon>
        <taxon>Klebsiella</taxon>
    </lineage>
</organism>
<dbReference type="AlphaFoldDB" id="A0A6B8MNE7"/>
<dbReference type="SUPFAM" id="SSF52728">
    <property type="entry name" value="PTS IIb component"/>
    <property type="match status" value="1"/>
</dbReference>
<evidence type="ECO:0000256" key="1">
    <source>
        <dbReference type="ARBA" id="ARBA00004496"/>
    </source>
</evidence>
<dbReference type="GO" id="GO:0005737">
    <property type="term" value="C:cytoplasm"/>
    <property type="evidence" value="ECO:0007669"/>
    <property type="project" value="UniProtKB-SubCell"/>
</dbReference>